<dbReference type="EMBL" id="ABCA03000051">
    <property type="protein sequence ID" value="EDS00121.1"/>
    <property type="molecule type" value="Genomic_DNA"/>
</dbReference>
<dbReference type="GO" id="GO:0006310">
    <property type="term" value="P:DNA recombination"/>
    <property type="evidence" value="ECO:0007669"/>
    <property type="project" value="UniProtKB-KW"/>
</dbReference>
<proteinExistence type="predicted"/>
<reference evidence="3" key="1">
    <citation type="submission" date="2007-10" db="EMBL/GenBank/DDBJ databases">
        <authorList>
            <person name="Fulton L."/>
            <person name="Clifton S."/>
            <person name="Fulton B."/>
            <person name="Xu J."/>
            <person name="Minx P."/>
            <person name="Pepin K.H."/>
            <person name="Johnson M."/>
            <person name="Thiruvilangam P."/>
            <person name="Bhonagiri V."/>
            <person name="Nash W.E."/>
            <person name="Mardis E.R."/>
            <person name="Wilson R.K."/>
        </authorList>
    </citation>
    <scope>NUCLEOTIDE SEQUENCE [LARGE SCALE GENOMIC DNA]</scope>
    <source>
        <strain evidence="3">DSM 15702</strain>
    </source>
</reference>
<organism evidence="3 4">
    <name type="scientific">[Eubacterium] siraeum DSM 15702</name>
    <dbReference type="NCBI Taxonomy" id="428128"/>
    <lineage>
        <taxon>Bacteria</taxon>
        <taxon>Bacillati</taxon>
        <taxon>Bacillota</taxon>
        <taxon>Clostridia</taxon>
        <taxon>Eubacteriales</taxon>
        <taxon>Oscillospiraceae</taxon>
        <taxon>Oscillospiraceae incertae sedis</taxon>
    </lineage>
</organism>
<dbReference type="PANTHER" id="PTHR30349">
    <property type="entry name" value="PHAGE INTEGRASE-RELATED"/>
    <property type="match status" value="1"/>
</dbReference>
<keyword evidence="4" id="KW-1185">Reference proteome</keyword>
<reference evidence="3" key="2">
    <citation type="submission" date="2014-06" db="EMBL/GenBank/DDBJ databases">
        <title>Draft genome sequence of Eubacterium siraeum (DSM 15702).</title>
        <authorList>
            <person name="Sudarsanam P."/>
            <person name="Ley R."/>
            <person name="Guruge J."/>
            <person name="Turnbaugh P.J."/>
            <person name="Mahowald M."/>
            <person name="Liep D."/>
            <person name="Gordon J."/>
        </authorList>
    </citation>
    <scope>NUCLEOTIDE SEQUENCE</scope>
    <source>
        <strain evidence="3">DSM 15702</strain>
    </source>
</reference>
<name>B0MQE2_9FIRM</name>
<sequence>MADIKKSHTWEKPKRHALTEQQQEKFVEFTTQSYQYKHWLPLFTVLLGTGGRIGEILGLRWEDCDFPNSIININHTLIYRKYTDEASHFAITTPKTKSGVRIIPMLSDVKAALTEEYKEQLESGFNESVVDGYSGFIFKSRDNTVLSPHCVNRAIDWIIKACNAKEEEYAKAERREPELLPHFSCHHLRHTFCTRFCENETNLKIIQEIMGHADITTTMDIYNEATKDKKMESFAGLEGKIKIR</sequence>
<evidence type="ECO:0000259" key="2">
    <source>
        <dbReference type="PROSITE" id="PS51898"/>
    </source>
</evidence>
<dbReference type="Gene3D" id="1.10.443.10">
    <property type="entry name" value="Intergrase catalytic core"/>
    <property type="match status" value="1"/>
</dbReference>
<comment type="caution">
    <text evidence="3">The sequence shown here is derived from an EMBL/GenBank/DDBJ whole genome shotgun (WGS) entry which is preliminary data.</text>
</comment>
<accession>B0MQE2</accession>
<dbReference type="InterPro" id="IPR050090">
    <property type="entry name" value="Tyrosine_recombinase_XerCD"/>
</dbReference>
<dbReference type="Pfam" id="PF00589">
    <property type="entry name" value="Phage_integrase"/>
    <property type="match status" value="1"/>
</dbReference>
<evidence type="ECO:0000313" key="3">
    <source>
        <dbReference type="EMBL" id="EDS00121.1"/>
    </source>
</evidence>
<dbReference type="InterPro" id="IPR002104">
    <property type="entry name" value="Integrase_catalytic"/>
</dbReference>
<dbReference type="GO" id="GO:0015074">
    <property type="term" value="P:DNA integration"/>
    <property type="evidence" value="ECO:0007669"/>
    <property type="project" value="InterPro"/>
</dbReference>
<dbReference type="CDD" id="cd01189">
    <property type="entry name" value="INT_ICEBs1_C_like"/>
    <property type="match status" value="1"/>
</dbReference>
<evidence type="ECO:0000313" key="4">
    <source>
        <dbReference type="Proteomes" id="UP000005326"/>
    </source>
</evidence>
<dbReference type="GO" id="GO:0003677">
    <property type="term" value="F:DNA binding"/>
    <property type="evidence" value="ECO:0007669"/>
    <property type="project" value="InterPro"/>
</dbReference>
<gene>
    <name evidence="3" type="ORF">EUBSIR_02058</name>
</gene>
<dbReference type="AlphaFoldDB" id="B0MQE2"/>
<keyword evidence="1" id="KW-0233">DNA recombination</keyword>
<dbReference type="InterPro" id="IPR011010">
    <property type="entry name" value="DNA_brk_join_enz"/>
</dbReference>
<evidence type="ECO:0000256" key="1">
    <source>
        <dbReference type="ARBA" id="ARBA00023172"/>
    </source>
</evidence>
<dbReference type="InterPro" id="IPR013762">
    <property type="entry name" value="Integrase-like_cat_sf"/>
</dbReference>
<protein>
    <submittedName>
        <fullName evidence="3">Site-specific recombinase, phage integrase family</fullName>
    </submittedName>
</protein>
<dbReference type="PROSITE" id="PS51898">
    <property type="entry name" value="TYR_RECOMBINASE"/>
    <property type="match status" value="1"/>
</dbReference>
<feature type="domain" description="Tyr recombinase" evidence="2">
    <location>
        <begin position="13"/>
        <end position="235"/>
    </location>
</feature>
<dbReference type="PANTHER" id="PTHR30349:SF64">
    <property type="entry name" value="PROPHAGE INTEGRASE INTD-RELATED"/>
    <property type="match status" value="1"/>
</dbReference>
<dbReference type="SUPFAM" id="SSF56349">
    <property type="entry name" value="DNA breaking-rejoining enzymes"/>
    <property type="match status" value="1"/>
</dbReference>
<dbReference type="Proteomes" id="UP000005326">
    <property type="component" value="Unassembled WGS sequence"/>
</dbReference>